<evidence type="ECO:0000313" key="1">
    <source>
        <dbReference type="EMBL" id="TGN16451.1"/>
    </source>
</evidence>
<dbReference type="Proteomes" id="UP000297649">
    <property type="component" value="Unassembled WGS sequence"/>
</dbReference>
<reference evidence="1" key="1">
    <citation type="journal article" date="2019" name="PLoS Negl. Trop. Dis.">
        <title>Revisiting the worldwide diversity of Leptospira species in the environment.</title>
        <authorList>
            <person name="Vincent A.T."/>
            <person name="Schiettekatte O."/>
            <person name="Bourhy P."/>
            <person name="Veyrier F.J."/>
            <person name="Picardeau M."/>
        </authorList>
    </citation>
    <scope>NUCLEOTIDE SEQUENCE [LARGE SCALE GENOMIC DNA]</scope>
    <source>
        <strain evidence="1">201601109</strain>
    </source>
</reference>
<name>A0A6H3P147_9LEPT</name>
<evidence type="ECO:0000313" key="2">
    <source>
        <dbReference type="Proteomes" id="UP000297649"/>
    </source>
</evidence>
<sequence length="94" mass="10835">MIARIFFILLLSVLMIGKSQSWTSLAEFTESGEVFTCEKNLEDLPGEEESVFSFPLFPVFILVSKPYPFRNIPFIAYNIFSIKFPDRRGSPQFT</sequence>
<dbReference type="AlphaFoldDB" id="A0A6H3P147"/>
<organism evidence="1 2">
    <name type="scientific">Leptospira bandrabouensis</name>
    <dbReference type="NCBI Taxonomy" id="2484903"/>
    <lineage>
        <taxon>Bacteria</taxon>
        <taxon>Pseudomonadati</taxon>
        <taxon>Spirochaetota</taxon>
        <taxon>Spirochaetia</taxon>
        <taxon>Leptospirales</taxon>
        <taxon>Leptospiraceae</taxon>
        <taxon>Leptospira</taxon>
    </lineage>
</organism>
<accession>A0A6H3P147</accession>
<proteinExistence type="predicted"/>
<protein>
    <submittedName>
        <fullName evidence="1">Uncharacterized protein</fullName>
    </submittedName>
</protein>
<keyword evidence="2" id="KW-1185">Reference proteome</keyword>
<comment type="caution">
    <text evidence="1">The sequence shown here is derived from an EMBL/GenBank/DDBJ whole genome shotgun (WGS) entry which is preliminary data.</text>
</comment>
<gene>
    <name evidence="1" type="ORF">EHR08_09395</name>
</gene>
<dbReference type="EMBL" id="RQHU01000005">
    <property type="protein sequence ID" value="TGN16451.1"/>
    <property type="molecule type" value="Genomic_DNA"/>
</dbReference>
<dbReference type="OrthoDB" id="345901at2"/>